<dbReference type="EMBL" id="CP041345">
    <property type="protein sequence ID" value="QKG79614.1"/>
    <property type="molecule type" value="Genomic_DNA"/>
</dbReference>
<dbReference type="Gene3D" id="1.10.1370.30">
    <property type="match status" value="1"/>
</dbReference>
<gene>
    <name evidence="1" type="ORF">FHG85_04835</name>
</gene>
<proteinExistence type="predicted"/>
<dbReference type="SUPFAM" id="SSF55486">
    <property type="entry name" value="Metalloproteases ('zincins'), catalytic domain"/>
    <property type="match status" value="1"/>
</dbReference>
<organism evidence="1 2">
    <name type="scientific">Tenuifilum thalassicum</name>
    <dbReference type="NCBI Taxonomy" id="2590900"/>
    <lineage>
        <taxon>Bacteria</taxon>
        <taxon>Pseudomonadati</taxon>
        <taxon>Bacteroidota</taxon>
        <taxon>Bacteroidia</taxon>
        <taxon>Bacteroidales</taxon>
        <taxon>Tenuifilaceae</taxon>
        <taxon>Tenuifilum</taxon>
    </lineage>
</organism>
<name>A0A7D4AWN4_9BACT</name>
<keyword evidence="2" id="KW-1185">Reference proteome</keyword>
<evidence type="ECO:0000313" key="1">
    <source>
        <dbReference type="EMBL" id="QKG79614.1"/>
    </source>
</evidence>
<evidence type="ECO:0000313" key="2">
    <source>
        <dbReference type="Proteomes" id="UP000500961"/>
    </source>
</evidence>
<dbReference type="RefSeq" id="WP_173073522.1">
    <property type="nucleotide sequence ID" value="NZ_CP041345.1"/>
</dbReference>
<accession>A0A7D4AWN4</accession>
<evidence type="ECO:0008006" key="3">
    <source>
        <dbReference type="Google" id="ProtNLM"/>
    </source>
</evidence>
<reference evidence="1 2" key="1">
    <citation type="submission" date="2019-07" db="EMBL/GenBank/DDBJ databases">
        <title>Thalassofilum flectens gen. nov., sp. nov., a novel moderate thermophilic anaerobe from a shallow sea hot spring in Kunashir Island (Russia), representing a new family in the order Bacteroidales, and proposal of Thalassofilacea fam. nov.</title>
        <authorList>
            <person name="Kochetkova T.V."/>
            <person name="Podosokorskaya O.A."/>
            <person name="Novikov A."/>
            <person name="Elcheninov A.G."/>
            <person name="Toshchakov S.V."/>
            <person name="Kublanov I.V."/>
        </authorList>
    </citation>
    <scope>NUCLEOTIDE SEQUENCE [LARGE SCALE GENOMIC DNA]</scope>
    <source>
        <strain evidence="1 2">38-H</strain>
    </source>
</reference>
<sequence>MKRLLTLLSISSVLLMTQCKQADKADVSPIGENTVKKVTAELVKQHGDSQKVRIEKGVAQVASLWRVADGTEADFENFCKEQFVSNEKDLDLLFNKLSYGFEMLNGYFILLSKELLRPLHLDMGPVTQIDELFGSYNAGAHLTDDLFANKIAFITALNFPYYSLKEKTELGENWSRKQWAYARMGDMFTSRVPAELIQNFSTVNTNSDTYISQYNIFMGNLVDDQGNTMFPSDLKLISHWGLRDELKAQYADKQDGLKRQQMIYQVMKRIIEQTIPTQVINSDEYQWNPFENVILKDGEKQEATPEPNTRYQHIINQFKALKAIDSYTPQMPTYIQRKFEGEFELPVDDVEKLFIELVSSKEIRETGKLISRRLGRPLQPFDIWYDGFKARSGIPAEKLDAITTKRFPNTQAFEKEMPNILTSLGWSFDKAKFIAERVKVESSRGAGHAWGAEMHKDVALLRTRVPESGMNYKGFNIAMHEFGHTVEQTITLHDVDYYMMHGVPNTAFTEALAFVFQKRDLDVLGMKEENPNKEYLATLDNLWSCYEIMGVSLVDINLWKWLYAHPDATAQEVKEATIKIAKDIWNKYYADVFGSKDEPILAVYSHMIDNPLYLSAYPIGQLIEFQLEKQFKGRSFANEVERIFSQGRLIPQLWLKHGVGETLSVKPILEASDEALKNLE</sequence>
<dbReference type="KEGG" id="ttz:FHG85_04835"/>
<dbReference type="AlphaFoldDB" id="A0A7D4AWN4"/>
<protein>
    <recommendedName>
        <fullName evidence="3">M3 family oligoendopeptidase</fullName>
    </recommendedName>
</protein>
<dbReference type="Proteomes" id="UP000500961">
    <property type="component" value="Chromosome"/>
</dbReference>